<keyword evidence="1" id="KW-1185">Reference proteome</keyword>
<dbReference type="GeneID" id="113094085"/>
<proteinExistence type="predicted"/>
<organism evidence="1 2">
    <name type="scientific">Carassius auratus</name>
    <name type="common">Goldfish</name>
    <dbReference type="NCBI Taxonomy" id="7957"/>
    <lineage>
        <taxon>Eukaryota</taxon>
        <taxon>Metazoa</taxon>
        <taxon>Chordata</taxon>
        <taxon>Craniata</taxon>
        <taxon>Vertebrata</taxon>
        <taxon>Euteleostomi</taxon>
        <taxon>Actinopterygii</taxon>
        <taxon>Neopterygii</taxon>
        <taxon>Teleostei</taxon>
        <taxon>Ostariophysi</taxon>
        <taxon>Cypriniformes</taxon>
        <taxon>Cyprinidae</taxon>
        <taxon>Cyprininae</taxon>
        <taxon>Carassius</taxon>
    </lineage>
</organism>
<reference evidence="2" key="1">
    <citation type="submission" date="2025-08" db="UniProtKB">
        <authorList>
            <consortium name="RefSeq"/>
        </authorList>
    </citation>
    <scope>IDENTIFICATION</scope>
    <source>
        <strain evidence="2">Wakin</strain>
        <tissue evidence="2">Muscle</tissue>
    </source>
</reference>
<gene>
    <name evidence="2" type="primary">LOC113094085</name>
</gene>
<name>A0A6P6P484_CARAU</name>
<dbReference type="AlphaFoldDB" id="A0A6P6P484"/>
<accession>A0A6P6P484</accession>
<protein>
    <submittedName>
        <fullName evidence="2">Uncharacterized protein LOC113094085 isoform X2</fullName>
    </submittedName>
</protein>
<evidence type="ECO:0000313" key="2">
    <source>
        <dbReference type="RefSeq" id="XP_026115524.1"/>
    </source>
</evidence>
<sequence>MSGMKEVLKDAVLLVLPSLSPYVTNQLVEKFMDQGVEGLDDLVYVKDDILEFQCRKLLCSWKNQGQSLSNQLWMLSLEGQIVCEGAQPNFITGLAALFASYNFNLQYQEEASCTLEFVQRRFVDINPERGPKAKKKEK</sequence>
<dbReference type="Proteomes" id="UP000515129">
    <property type="component" value="Unplaced"/>
</dbReference>
<evidence type="ECO:0000313" key="1">
    <source>
        <dbReference type="Proteomes" id="UP000515129"/>
    </source>
</evidence>
<dbReference type="RefSeq" id="XP_026115524.1">
    <property type="nucleotide sequence ID" value="XM_026259739.1"/>
</dbReference>